<sequence>MIKSGIDQDALVKMFAEATAKQSETLGSAVREATLKALQERELTLENIRKVLKTVTQAASTGTAQNPAGSMDVEQLLGKAFAGMDAALLQTVEAQRKALAQFVNQGVDVQDKHMKSALANLEQMENVFFTTVSRATRETGDSLRAPWQHVLDAMKLKGTDTGAQASVSVEQLLAQAQAALRDGRANGVHAARAMMDSYAALVSGVLIGMSDALQPEAVPDSGRSRKTQAQA</sequence>
<dbReference type="Proteomes" id="UP000214720">
    <property type="component" value="Unassembled WGS sequence"/>
</dbReference>
<dbReference type="InterPro" id="IPR046708">
    <property type="entry name" value="DUF6781"/>
</dbReference>
<dbReference type="EMBL" id="MTHB01000046">
    <property type="protein sequence ID" value="OXC79242.1"/>
    <property type="molecule type" value="Genomic_DNA"/>
</dbReference>
<proteinExistence type="predicted"/>
<protein>
    <submittedName>
        <fullName evidence="1">Uncharacterized protein</fullName>
    </submittedName>
</protein>
<name>A0A226X708_CABSO</name>
<comment type="caution">
    <text evidence="1">The sequence shown here is derived from an EMBL/GenBank/DDBJ whole genome shotgun (WGS) entry which is preliminary data.</text>
</comment>
<gene>
    <name evidence="1" type="ORF">BSU04_08710</name>
</gene>
<dbReference type="AlphaFoldDB" id="A0A226X708"/>
<evidence type="ECO:0000313" key="2">
    <source>
        <dbReference type="Proteomes" id="UP000214720"/>
    </source>
</evidence>
<evidence type="ECO:0000313" key="1">
    <source>
        <dbReference type="EMBL" id="OXC79242.1"/>
    </source>
</evidence>
<accession>A0A226X708</accession>
<dbReference type="Pfam" id="PF20572">
    <property type="entry name" value="DUF6781"/>
    <property type="match status" value="1"/>
</dbReference>
<dbReference type="RefSeq" id="WP_256982310.1">
    <property type="nucleotide sequence ID" value="NZ_MTHB01000046.1"/>
</dbReference>
<reference evidence="2" key="1">
    <citation type="submission" date="2017-01" db="EMBL/GenBank/DDBJ databases">
        <title>Genome Analysis of Deinococcus marmoris KOPRI26562.</title>
        <authorList>
            <person name="Kim J.H."/>
            <person name="Oh H.-M."/>
        </authorList>
    </citation>
    <scope>NUCLEOTIDE SEQUENCE [LARGE SCALE GENOMIC DNA]</scope>
    <source>
        <strain evidence="2">PAMC 26633</strain>
    </source>
</reference>
<organism evidence="1 2">
    <name type="scientific">Caballeronia sordidicola</name>
    <name type="common">Burkholderia sordidicola</name>
    <dbReference type="NCBI Taxonomy" id="196367"/>
    <lineage>
        <taxon>Bacteria</taxon>
        <taxon>Pseudomonadati</taxon>
        <taxon>Pseudomonadota</taxon>
        <taxon>Betaproteobacteria</taxon>
        <taxon>Burkholderiales</taxon>
        <taxon>Burkholderiaceae</taxon>
        <taxon>Caballeronia</taxon>
    </lineage>
</organism>